<feature type="transmembrane region" description="Helical" evidence="1">
    <location>
        <begin position="74"/>
        <end position="99"/>
    </location>
</feature>
<reference evidence="2 3" key="1">
    <citation type="submission" date="2019-11" db="EMBL/GenBank/DDBJ databases">
        <title>Whole genome sequencing identifies a novel species of the genus Arsenicicoccus isolated from human blood.</title>
        <authorList>
            <person name="Jeong J.H."/>
            <person name="Kweon O.J."/>
            <person name="Kim H.R."/>
            <person name="Kim T.-H."/>
            <person name="Ha S.-M."/>
            <person name="Lee M.-K."/>
        </authorList>
    </citation>
    <scope>NUCLEOTIDE SEQUENCE [LARGE SCALE GENOMIC DNA]</scope>
    <source>
        <strain evidence="2 3">MKL-02</strain>
    </source>
</reference>
<dbReference type="Pfam" id="PF19877">
    <property type="entry name" value="DUF6350"/>
    <property type="match status" value="1"/>
</dbReference>
<feature type="transmembrane region" description="Helical" evidence="1">
    <location>
        <begin position="119"/>
        <end position="142"/>
    </location>
</feature>
<accession>A0A6I3IUF0</accession>
<keyword evidence="1" id="KW-0812">Transmembrane</keyword>
<gene>
    <name evidence="2" type="ORF">GGG17_07945</name>
</gene>
<keyword evidence="1" id="KW-1133">Transmembrane helix</keyword>
<protein>
    <submittedName>
        <fullName evidence="2">Uncharacterized protein</fullName>
    </submittedName>
</protein>
<comment type="caution">
    <text evidence="2">The sequence shown here is derived from an EMBL/GenBank/DDBJ whole genome shotgun (WGS) entry which is preliminary data.</text>
</comment>
<keyword evidence="3" id="KW-1185">Reference proteome</keyword>
<feature type="transmembrane region" description="Helical" evidence="1">
    <location>
        <begin position="338"/>
        <end position="363"/>
    </location>
</feature>
<dbReference type="AlphaFoldDB" id="A0A6I3IUF0"/>
<evidence type="ECO:0000313" key="3">
    <source>
        <dbReference type="Proteomes" id="UP000431092"/>
    </source>
</evidence>
<dbReference type="RefSeq" id="WP_154593201.1">
    <property type="nucleotide sequence ID" value="NZ_CP171001.1"/>
</dbReference>
<feature type="transmembrane region" description="Helical" evidence="1">
    <location>
        <begin position="21"/>
        <end position="42"/>
    </location>
</feature>
<feature type="transmembrane region" description="Helical" evidence="1">
    <location>
        <begin position="48"/>
        <end position="67"/>
    </location>
</feature>
<sequence>MTDSPRLRPAAVPATRAVRAAVVAVVTSWLPLVLLSVVAWAGSAGATAGWDAAVAVGSLAWVAGHGASVRQAGVVLSLTPLLLTGLAVASAAVAARTLSGPVEDDRSPRLGWLGGMRSGVARLTGVFVGSYAVLGLLVALHASSLPVRPSWPSTALGVVVVPLLGVVIGLRHAWARPTAAPGWHDQVVGLVPGPVRRALGEGLRGVGLLLLAGLVPVVLGLVTHLGRVRDLTSSLDAGALGNVLLAVVQLGWLPDAAAWGLSWLAGPGFSLGLGSAYTWSQAQSGLLPMVPALGSLPDNGALPWWARLAGLLPMVVGAVVAHRAIGRLATLSTLGAKALAAATAWLVMVLGSLVVMLLSSGSLGSRALVSVGPHAWWATLALAGELAVGALLAMLLTWRRYHR</sequence>
<evidence type="ECO:0000313" key="2">
    <source>
        <dbReference type="EMBL" id="MTB71901.1"/>
    </source>
</evidence>
<dbReference type="Proteomes" id="UP000431092">
    <property type="component" value="Unassembled WGS sequence"/>
</dbReference>
<name>A0A6I3IUF0_9MICO</name>
<keyword evidence="1" id="KW-0472">Membrane</keyword>
<feature type="transmembrane region" description="Helical" evidence="1">
    <location>
        <begin position="304"/>
        <end position="326"/>
    </location>
</feature>
<evidence type="ECO:0000256" key="1">
    <source>
        <dbReference type="SAM" id="Phobius"/>
    </source>
</evidence>
<feature type="transmembrane region" description="Helical" evidence="1">
    <location>
        <begin position="375"/>
        <end position="398"/>
    </location>
</feature>
<dbReference type="InterPro" id="IPR045931">
    <property type="entry name" value="DUF6350"/>
</dbReference>
<feature type="transmembrane region" description="Helical" evidence="1">
    <location>
        <begin position="234"/>
        <end position="253"/>
    </location>
</feature>
<feature type="transmembrane region" description="Helical" evidence="1">
    <location>
        <begin position="154"/>
        <end position="174"/>
    </location>
</feature>
<proteinExistence type="predicted"/>
<feature type="transmembrane region" description="Helical" evidence="1">
    <location>
        <begin position="202"/>
        <end position="222"/>
    </location>
</feature>
<organism evidence="2 3">
    <name type="scientific">Arsenicicoccus cauae</name>
    <dbReference type="NCBI Taxonomy" id="2663847"/>
    <lineage>
        <taxon>Bacteria</taxon>
        <taxon>Bacillati</taxon>
        <taxon>Actinomycetota</taxon>
        <taxon>Actinomycetes</taxon>
        <taxon>Micrococcales</taxon>
        <taxon>Intrasporangiaceae</taxon>
        <taxon>Arsenicicoccus</taxon>
    </lineage>
</organism>
<dbReference type="EMBL" id="WLVL01000028">
    <property type="protein sequence ID" value="MTB71901.1"/>
    <property type="molecule type" value="Genomic_DNA"/>
</dbReference>